<name>A0A7K3WDB0_9ACTN</name>
<dbReference type="SMART" id="SM00448">
    <property type="entry name" value="REC"/>
    <property type="match status" value="1"/>
</dbReference>
<gene>
    <name evidence="7" type="ORF">G1H19_10665</name>
</gene>
<evidence type="ECO:0000256" key="3">
    <source>
        <dbReference type="ARBA" id="ARBA00023163"/>
    </source>
</evidence>
<dbReference type="SUPFAM" id="SSF46894">
    <property type="entry name" value="C-terminal effector domain of the bipartite response regulators"/>
    <property type="match status" value="1"/>
</dbReference>
<evidence type="ECO:0000259" key="5">
    <source>
        <dbReference type="PROSITE" id="PS50043"/>
    </source>
</evidence>
<dbReference type="PROSITE" id="PS50110">
    <property type="entry name" value="RESPONSE_REGULATORY"/>
    <property type="match status" value="1"/>
</dbReference>
<feature type="domain" description="HTH luxR-type" evidence="5">
    <location>
        <begin position="153"/>
        <end position="218"/>
    </location>
</feature>
<dbReference type="Gene3D" id="1.10.10.10">
    <property type="entry name" value="Winged helix-like DNA-binding domain superfamily/Winged helix DNA-binding domain"/>
    <property type="match status" value="1"/>
</dbReference>
<keyword evidence="1" id="KW-0805">Transcription regulation</keyword>
<dbReference type="PRINTS" id="PR00038">
    <property type="entry name" value="HTHLUXR"/>
</dbReference>
<evidence type="ECO:0000313" key="7">
    <source>
        <dbReference type="EMBL" id="NEL54462.1"/>
    </source>
</evidence>
<dbReference type="RefSeq" id="WP_152727535.1">
    <property type="nucleotide sequence ID" value="NZ_JAABOZ010000001.1"/>
</dbReference>
<organism evidence="7 8">
    <name type="scientific">Goekera deserti</name>
    <dbReference type="NCBI Taxonomy" id="2497753"/>
    <lineage>
        <taxon>Bacteria</taxon>
        <taxon>Bacillati</taxon>
        <taxon>Actinomycetota</taxon>
        <taxon>Actinomycetes</taxon>
        <taxon>Geodermatophilales</taxon>
        <taxon>Geodermatophilaceae</taxon>
        <taxon>Goekera</taxon>
    </lineage>
</organism>
<protein>
    <submittedName>
        <fullName evidence="7">Response regulator transcription factor</fullName>
    </submittedName>
</protein>
<keyword evidence="8" id="KW-1185">Reference proteome</keyword>
<dbReference type="SUPFAM" id="SSF52172">
    <property type="entry name" value="CheY-like"/>
    <property type="match status" value="1"/>
</dbReference>
<dbReference type="InterPro" id="IPR011006">
    <property type="entry name" value="CheY-like_superfamily"/>
</dbReference>
<proteinExistence type="predicted"/>
<dbReference type="InterPro" id="IPR036388">
    <property type="entry name" value="WH-like_DNA-bd_sf"/>
</dbReference>
<keyword evidence="3" id="KW-0804">Transcription</keyword>
<evidence type="ECO:0000256" key="4">
    <source>
        <dbReference type="PROSITE-ProRule" id="PRU00169"/>
    </source>
</evidence>
<dbReference type="SMART" id="SM00421">
    <property type="entry name" value="HTH_LUXR"/>
    <property type="match status" value="1"/>
</dbReference>
<keyword evidence="2" id="KW-0238">DNA-binding</keyword>
<dbReference type="PROSITE" id="PS50043">
    <property type="entry name" value="HTH_LUXR_2"/>
    <property type="match status" value="1"/>
</dbReference>
<comment type="caution">
    <text evidence="7">The sequence shown here is derived from an EMBL/GenBank/DDBJ whole genome shotgun (WGS) entry which is preliminary data.</text>
</comment>
<dbReference type="GO" id="GO:0003677">
    <property type="term" value="F:DNA binding"/>
    <property type="evidence" value="ECO:0007669"/>
    <property type="project" value="UniProtKB-KW"/>
</dbReference>
<dbReference type="Pfam" id="PF00072">
    <property type="entry name" value="Response_reg"/>
    <property type="match status" value="1"/>
</dbReference>
<dbReference type="GO" id="GO:0000160">
    <property type="term" value="P:phosphorelay signal transduction system"/>
    <property type="evidence" value="ECO:0007669"/>
    <property type="project" value="InterPro"/>
</dbReference>
<dbReference type="AlphaFoldDB" id="A0A7K3WDB0"/>
<accession>A0A7K3WDB0</accession>
<keyword evidence="4" id="KW-0597">Phosphoprotein</keyword>
<feature type="modified residue" description="4-aspartylphosphate" evidence="4">
    <location>
        <position position="57"/>
    </location>
</feature>
<dbReference type="Proteomes" id="UP000470470">
    <property type="component" value="Unassembled WGS sequence"/>
</dbReference>
<evidence type="ECO:0000256" key="1">
    <source>
        <dbReference type="ARBA" id="ARBA00023015"/>
    </source>
</evidence>
<dbReference type="InterPro" id="IPR016032">
    <property type="entry name" value="Sig_transdc_resp-reg_C-effctor"/>
</dbReference>
<dbReference type="PANTHER" id="PTHR44688">
    <property type="entry name" value="DNA-BINDING TRANSCRIPTIONAL ACTIVATOR DEVR_DOSR"/>
    <property type="match status" value="1"/>
</dbReference>
<dbReference type="CDD" id="cd06170">
    <property type="entry name" value="LuxR_C_like"/>
    <property type="match status" value="1"/>
</dbReference>
<dbReference type="InterPro" id="IPR001789">
    <property type="entry name" value="Sig_transdc_resp-reg_receiver"/>
</dbReference>
<feature type="domain" description="Response regulatory" evidence="6">
    <location>
        <begin position="6"/>
        <end position="125"/>
    </location>
</feature>
<dbReference type="PANTHER" id="PTHR44688:SF16">
    <property type="entry name" value="DNA-BINDING TRANSCRIPTIONAL ACTIVATOR DEVR_DOSR"/>
    <property type="match status" value="1"/>
</dbReference>
<evidence type="ECO:0000313" key="8">
    <source>
        <dbReference type="Proteomes" id="UP000470470"/>
    </source>
</evidence>
<sequence length="225" mass="23334">MTTAVPVLLVDDHVLLAQAVQFALRTAGIEASVVAPDSADAVLTAARAVAPATVLLDLRLGVPGGTVLDGLDLVAPLVAAGCTVVVLTAEPAGSVWGTALQRGATTVLAKDAPLDRLVETVLTVRAGGDPLPPGRRQQLLAAARTARADETARWAPFRRLSPREDEVLRRLADGMTTAAIARASFVSESTVRSQIRGVLTKLQATSQLQAVAAARRTGWLDAAGR</sequence>
<dbReference type="Pfam" id="PF00196">
    <property type="entry name" value="GerE"/>
    <property type="match status" value="1"/>
</dbReference>
<reference evidence="7 8" key="1">
    <citation type="submission" date="2020-02" db="EMBL/GenBank/DDBJ databases">
        <title>The whole genome sequence of CPCC 205119.</title>
        <authorList>
            <person name="Jiang Z."/>
        </authorList>
    </citation>
    <scope>NUCLEOTIDE SEQUENCE [LARGE SCALE GENOMIC DNA]</scope>
    <source>
        <strain evidence="7 8">CPCC 205119</strain>
    </source>
</reference>
<evidence type="ECO:0000259" key="6">
    <source>
        <dbReference type="PROSITE" id="PS50110"/>
    </source>
</evidence>
<dbReference type="Gene3D" id="3.40.50.2300">
    <property type="match status" value="1"/>
</dbReference>
<dbReference type="GO" id="GO:0006355">
    <property type="term" value="P:regulation of DNA-templated transcription"/>
    <property type="evidence" value="ECO:0007669"/>
    <property type="project" value="InterPro"/>
</dbReference>
<dbReference type="InterPro" id="IPR000792">
    <property type="entry name" value="Tscrpt_reg_LuxR_C"/>
</dbReference>
<evidence type="ECO:0000256" key="2">
    <source>
        <dbReference type="ARBA" id="ARBA00023125"/>
    </source>
</evidence>
<dbReference type="EMBL" id="JAAGWK010000012">
    <property type="protein sequence ID" value="NEL54462.1"/>
    <property type="molecule type" value="Genomic_DNA"/>
</dbReference>